<dbReference type="GO" id="GO:0071897">
    <property type="term" value="P:DNA biosynthetic process"/>
    <property type="evidence" value="ECO:0007669"/>
    <property type="project" value="UniProtKB-ARBA"/>
</dbReference>
<organism evidence="2 3">
    <name type="scientific">Penaeus vannamei</name>
    <name type="common">Whiteleg shrimp</name>
    <name type="synonym">Litopenaeus vannamei</name>
    <dbReference type="NCBI Taxonomy" id="6689"/>
    <lineage>
        <taxon>Eukaryota</taxon>
        <taxon>Metazoa</taxon>
        <taxon>Ecdysozoa</taxon>
        <taxon>Arthropoda</taxon>
        <taxon>Crustacea</taxon>
        <taxon>Multicrustacea</taxon>
        <taxon>Malacostraca</taxon>
        <taxon>Eumalacostraca</taxon>
        <taxon>Eucarida</taxon>
        <taxon>Decapoda</taxon>
        <taxon>Dendrobranchiata</taxon>
        <taxon>Penaeoidea</taxon>
        <taxon>Penaeidae</taxon>
        <taxon>Penaeus</taxon>
    </lineage>
</organism>
<feature type="domain" description="Reverse transcriptase" evidence="1">
    <location>
        <begin position="1"/>
        <end position="245"/>
    </location>
</feature>
<name>A0A3R7MMP6_PENVA</name>
<evidence type="ECO:0000259" key="1">
    <source>
        <dbReference type="PROSITE" id="PS50878"/>
    </source>
</evidence>
<reference evidence="2 3" key="1">
    <citation type="submission" date="2018-04" db="EMBL/GenBank/DDBJ databases">
        <authorList>
            <person name="Zhang X."/>
            <person name="Yuan J."/>
            <person name="Li F."/>
            <person name="Xiang J."/>
        </authorList>
    </citation>
    <scope>NUCLEOTIDE SEQUENCE [LARGE SCALE GENOMIC DNA]</scope>
    <source>
        <tissue evidence="2">Muscle</tissue>
    </source>
</reference>
<proteinExistence type="predicted"/>
<gene>
    <name evidence="2" type="ORF">C7M84_005487</name>
</gene>
<dbReference type="InterPro" id="IPR000477">
    <property type="entry name" value="RT_dom"/>
</dbReference>
<dbReference type="AlphaFoldDB" id="A0A3R7MMP6"/>
<dbReference type="PROSITE" id="PS50878">
    <property type="entry name" value="RT_POL"/>
    <property type="match status" value="1"/>
</dbReference>
<dbReference type="OrthoDB" id="7474049at2759"/>
<dbReference type="CDD" id="cd01650">
    <property type="entry name" value="RT_nLTR_like"/>
    <property type="match status" value="1"/>
</dbReference>
<comment type="caution">
    <text evidence="2">The sequence shown here is derived from an EMBL/GenBank/DDBJ whole genome shotgun (WGS) entry which is preliminary data.</text>
</comment>
<dbReference type="PANTHER" id="PTHR19446">
    <property type="entry name" value="REVERSE TRANSCRIPTASES"/>
    <property type="match status" value="1"/>
</dbReference>
<dbReference type="SUPFAM" id="SSF56672">
    <property type="entry name" value="DNA/RNA polymerases"/>
    <property type="match status" value="1"/>
</dbReference>
<reference evidence="2 3" key="2">
    <citation type="submission" date="2019-01" db="EMBL/GenBank/DDBJ databases">
        <title>The decoding of complex shrimp genome reveals the adaptation for benthos swimmer, frequently molting mechanism and breeding impact on genome.</title>
        <authorList>
            <person name="Sun Y."/>
            <person name="Gao Y."/>
            <person name="Yu Y."/>
        </authorList>
    </citation>
    <scope>NUCLEOTIDE SEQUENCE [LARGE SCALE GENOMIC DNA]</scope>
    <source>
        <tissue evidence="2">Muscle</tissue>
    </source>
</reference>
<dbReference type="Proteomes" id="UP000283509">
    <property type="component" value="Unassembled WGS sequence"/>
</dbReference>
<dbReference type="Pfam" id="PF00078">
    <property type="entry name" value="RVT_1"/>
    <property type="match status" value="1"/>
</dbReference>
<dbReference type="EMBL" id="QCYY01000171">
    <property type="protein sequence ID" value="ROT85838.1"/>
    <property type="molecule type" value="Genomic_DNA"/>
</dbReference>
<accession>A0A3R7MMP6</accession>
<dbReference type="InterPro" id="IPR043502">
    <property type="entry name" value="DNA/RNA_pol_sf"/>
</dbReference>
<evidence type="ECO:0000313" key="3">
    <source>
        <dbReference type="Proteomes" id="UP000283509"/>
    </source>
</evidence>
<keyword evidence="3" id="KW-1185">Reference proteome</keyword>
<protein>
    <recommendedName>
        <fullName evidence="1">Reverse transcriptase domain-containing protein</fullName>
    </recommendedName>
</protein>
<sequence length="412" mass="47830">MILIPKEGKDPRKPENYRPISLLEIPGKVFEKIINNRSTSYIERCNLCNINQYGFRKGRGTQQAIAAIYETIAISQRNRQQCNIVCRDVAKAFDKMWKPGLQYKILNINVPHIMEKILCNFVEGRTAMIRLDTVAGPRFPLRSGVPQGSTLSPTLFILYTADLERPNNCVDVSFADDITQIMLYPLKSKEMLTAVTVNEIKRINDFEKRWKIKNKNKFQLLSVSATKPKEVIVDQERIPFCNKVRILGMEFGTRGVSTHMKRRLAMAKKQFTKLKRFKGMSTNTQLHFYKTLIRPIMDYPAIPLCISSKTNIRKMQQFQNRALRPATNRNEEDTRLTISELHDKYRIEPINTRLCTLSKKVWDKMAITNEELARTSEEQHTENPHGRDHSWWRRIAPYLENGPPDPDYAAVL</sequence>
<evidence type="ECO:0000313" key="2">
    <source>
        <dbReference type="EMBL" id="ROT85838.1"/>
    </source>
</evidence>